<gene>
    <name evidence="2" type="ORF">D5S19_28625</name>
</gene>
<dbReference type="InterPro" id="IPR008407">
    <property type="entry name" value="Brnchd-chn_aa_trnsp_AzlD"/>
</dbReference>
<dbReference type="EMBL" id="QZFV01000134">
    <property type="protein sequence ID" value="RJQ77854.1"/>
    <property type="molecule type" value="Genomic_DNA"/>
</dbReference>
<keyword evidence="1" id="KW-0472">Membrane</keyword>
<evidence type="ECO:0000256" key="1">
    <source>
        <dbReference type="SAM" id="Phobius"/>
    </source>
</evidence>
<feature type="transmembrane region" description="Helical" evidence="1">
    <location>
        <begin position="44"/>
        <end position="64"/>
    </location>
</feature>
<name>A0A419HNT8_9PSEU</name>
<dbReference type="AlphaFoldDB" id="A0A419HNT8"/>
<comment type="caution">
    <text evidence="2">The sequence shown here is derived from an EMBL/GenBank/DDBJ whole genome shotgun (WGS) entry which is preliminary data.</text>
</comment>
<keyword evidence="3" id="KW-1185">Reference proteome</keyword>
<accession>A0A419HNT8</accession>
<keyword evidence="1" id="KW-0812">Transmembrane</keyword>
<sequence length="91" mass="9602">MRLAPFAILARLRHSALLARLGECLPVGMMVILATYTLRDVDPLVWTSSGPVAAALAVTTGLHLWRHNATLSVFSGTAVSVLLQSAIAAAH</sequence>
<dbReference type="Pfam" id="PF05437">
    <property type="entry name" value="AzlD"/>
    <property type="match status" value="1"/>
</dbReference>
<dbReference type="OrthoDB" id="5324916at2"/>
<evidence type="ECO:0000313" key="3">
    <source>
        <dbReference type="Proteomes" id="UP000285112"/>
    </source>
</evidence>
<keyword evidence="1" id="KW-1133">Transmembrane helix</keyword>
<dbReference type="Proteomes" id="UP000285112">
    <property type="component" value="Unassembled WGS sequence"/>
</dbReference>
<proteinExistence type="predicted"/>
<organism evidence="2 3">
    <name type="scientific">Amycolatopsis panacis</name>
    <dbReference type="NCBI Taxonomy" id="2340917"/>
    <lineage>
        <taxon>Bacteria</taxon>
        <taxon>Bacillati</taxon>
        <taxon>Actinomycetota</taxon>
        <taxon>Actinomycetes</taxon>
        <taxon>Pseudonocardiales</taxon>
        <taxon>Pseudonocardiaceae</taxon>
        <taxon>Amycolatopsis</taxon>
    </lineage>
</organism>
<reference evidence="2 3" key="1">
    <citation type="submission" date="2018-09" db="EMBL/GenBank/DDBJ databases">
        <title>YIM PH 21725 draft genome.</title>
        <authorList>
            <person name="Miao C."/>
        </authorList>
    </citation>
    <scope>NUCLEOTIDE SEQUENCE [LARGE SCALE GENOMIC DNA]</scope>
    <source>
        <strain evidence="3">YIM PH21725</strain>
    </source>
</reference>
<protein>
    <submittedName>
        <fullName evidence="2">Branched-chain amino acid ABC transporter</fullName>
    </submittedName>
</protein>
<evidence type="ECO:0000313" key="2">
    <source>
        <dbReference type="EMBL" id="RJQ77854.1"/>
    </source>
</evidence>
<feature type="transmembrane region" description="Helical" evidence="1">
    <location>
        <begin position="21"/>
        <end position="38"/>
    </location>
</feature>